<dbReference type="RefSeq" id="WP_207380985.1">
    <property type="nucleotide sequence ID" value="NZ_CP071502.1"/>
</dbReference>
<evidence type="ECO:0000313" key="3">
    <source>
        <dbReference type="Proteomes" id="UP000663207"/>
    </source>
</evidence>
<evidence type="ECO:0000256" key="1">
    <source>
        <dbReference type="SAM" id="MobiDB-lite"/>
    </source>
</evidence>
<reference evidence="2 3" key="1">
    <citation type="submission" date="2021-03" db="EMBL/GenBank/DDBJ databases">
        <title>Novel species identification of genus Shewanella.</title>
        <authorList>
            <person name="Liu G."/>
            <person name="Zhang Q."/>
        </authorList>
    </citation>
    <scope>NUCLEOTIDE SEQUENCE [LARGE SCALE GENOMIC DNA]</scope>
    <source>
        <strain evidence="2 3">FJAT-52962</strain>
    </source>
</reference>
<proteinExistence type="predicted"/>
<evidence type="ECO:0000313" key="2">
    <source>
        <dbReference type="EMBL" id="QSX37811.1"/>
    </source>
</evidence>
<dbReference type="Proteomes" id="UP000663207">
    <property type="component" value="Chromosome"/>
</dbReference>
<protein>
    <submittedName>
        <fullName evidence="2">Uncharacterized protein</fullName>
    </submittedName>
</protein>
<sequence>MKQLAVGMLAFGMGVINSDPFIRYVTSGTGSTTSPAVRFRTASPVTRCEPVPGRSPATSMSPMVTGAAVLD</sequence>
<gene>
    <name evidence="2" type="ORF">JYB85_02915</name>
</gene>
<keyword evidence="3" id="KW-1185">Reference proteome</keyword>
<feature type="region of interest" description="Disordered" evidence="1">
    <location>
        <begin position="46"/>
        <end position="71"/>
    </location>
</feature>
<organism evidence="2 3">
    <name type="scientific">Shewanella sedimentimangrovi</name>
    <dbReference type="NCBI Taxonomy" id="2814293"/>
    <lineage>
        <taxon>Bacteria</taxon>
        <taxon>Pseudomonadati</taxon>
        <taxon>Pseudomonadota</taxon>
        <taxon>Gammaproteobacteria</taxon>
        <taxon>Alteromonadales</taxon>
        <taxon>Shewanellaceae</taxon>
        <taxon>Shewanella</taxon>
    </lineage>
</organism>
<dbReference type="EMBL" id="CP071502">
    <property type="protein sequence ID" value="QSX37811.1"/>
    <property type="molecule type" value="Genomic_DNA"/>
</dbReference>
<accession>A0ABX7R3S2</accession>
<name>A0ABX7R3S2_9GAMM</name>